<gene>
    <name evidence="2" type="ORF">UFOPK3662_03438</name>
</gene>
<evidence type="ECO:0000313" key="2">
    <source>
        <dbReference type="EMBL" id="CAB4963428.1"/>
    </source>
</evidence>
<dbReference type="AlphaFoldDB" id="A0A6J7L3Y7"/>
<sequence>MDEQRGAPAYEPGANVPDERVDVVAHREAPSYEPTGVDAVDRVLADVAAAVGSPLREHVRIFEQAHEQLRRALDAQPASAGQPDDEGS</sequence>
<dbReference type="EMBL" id="CAFBMW010000042">
    <property type="protein sequence ID" value="CAB4963428.1"/>
    <property type="molecule type" value="Genomic_DNA"/>
</dbReference>
<name>A0A6J7L3Y7_9ZZZZ</name>
<feature type="region of interest" description="Disordered" evidence="1">
    <location>
        <begin position="1"/>
        <end position="20"/>
    </location>
</feature>
<organism evidence="2">
    <name type="scientific">freshwater metagenome</name>
    <dbReference type="NCBI Taxonomy" id="449393"/>
    <lineage>
        <taxon>unclassified sequences</taxon>
        <taxon>metagenomes</taxon>
        <taxon>ecological metagenomes</taxon>
    </lineage>
</organism>
<accession>A0A6J7L3Y7</accession>
<evidence type="ECO:0000256" key="1">
    <source>
        <dbReference type="SAM" id="MobiDB-lite"/>
    </source>
</evidence>
<protein>
    <submittedName>
        <fullName evidence="2">Unannotated protein</fullName>
    </submittedName>
</protein>
<proteinExistence type="predicted"/>
<reference evidence="2" key="1">
    <citation type="submission" date="2020-05" db="EMBL/GenBank/DDBJ databases">
        <authorList>
            <person name="Chiriac C."/>
            <person name="Salcher M."/>
            <person name="Ghai R."/>
            <person name="Kavagutti S V."/>
        </authorList>
    </citation>
    <scope>NUCLEOTIDE SEQUENCE</scope>
</reference>